<sequence>MKKLIVLIDFSPYTPTIIKVAYEWQNSYGVSLQFINQIPGLVPTLANSPGKEQVIVFEKQEAEKKFSVELKKLALPREKAEFLAIDSSIIHFLAKETSSDDILLLGLKGTGFLKKFLIGSTATNIINHLNRLIIALPKSIEQALPKKLALASHVNFPFNEPALTHLLNTIGNSIGEIELLTILSETDDKTESEVYLNALKEKLDDKYQCLVKIYEGTDAFKVIKNRYSEYPDDYLVLQKGSRTLNDKLFRNFFINDLVHEGATPLIILPCKDD</sequence>
<organism evidence="1 2">
    <name type="scientific">Cyclobacterium plantarum</name>
    <dbReference type="NCBI Taxonomy" id="2716263"/>
    <lineage>
        <taxon>Bacteria</taxon>
        <taxon>Pseudomonadati</taxon>
        <taxon>Bacteroidota</taxon>
        <taxon>Cytophagia</taxon>
        <taxon>Cytophagales</taxon>
        <taxon>Cyclobacteriaceae</taxon>
        <taxon>Cyclobacterium</taxon>
    </lineage>
</organism>
<dbReference type="Proteomes" id="UP000649799">
    <property type="component" value="Unassembled WGS sequence"/>
</dbReference>
<keyword evidence="2" id="KW-1185">Reference proteome</keyword>
<dbReference type="Gene3D" id="3.40.50.12370">
    <property type="match status" value="1"/>
</dbReference>
<name>A0ABX0H8K1_9BACT</name>
<reference evidence="1 2" key="1">
    <citation type="submission" date="2020-03" db="EMBL/GenBank/DDBJ databases">
        <title>Cyclobacterium plantarum sp. nov., a marine bacterium isolated from a coastal-marine wetland.</title>
        <authorList>
            <person name="Sanchez-Porro C."/>
            <person name="Ventosa A."/>
            <person name="Amoozegar M."/>
        </authorList>
    </citation>
    <scope>NUCLEOTIDE SEQUENCE [LARGE SCALE GENOMIC DNA]</scope>
    <source>
        <strain evidence="1 2">GBPx2</strain>
    </source>
</reference>
<evidence type="ECO:0000313" key="1">
    <source>
        <dbReference type="EMBL" id="NHE56747.1"/>
    </source>
</evidence>
<evidence type="ECO:0000313" key="2">
    <source>
        <dbReference type="Proteomes" id="UP000649799"/>
    </source>
</evidence>
<dbReference type="SUPFAM" id="SSF52402">
    <property type="entry name" value="Adenine nucleotide alpha hydrolases-like"/>
    <property type="match status" value="1"/>
</dbReference>
<dbReference type="RefSeq" id="WP_166145080.1">
    <property type="nucleotide sequence ID" value="NZ_JAANYN010000002.1"/>
</dbReference>
<proteinExistence type="predicted"/>
<protein>
    <submittedName>
        <fullName evidence="1">Universal stress protein</fullName>
    </submittedName>
</protein>
<accession>A0ABX0H8K1</accession>
<comment type="caution">
    <text evidence="1">The sequence shown here is derived from an EMBL/GenBank/DDBJ whole genome shotgun (WGS) entry which is preliminary data.</text>
</comment>
<dbReference type="EMBL" id="JAANYN010000002">
    <property type="protein sequence ID" value="NHE56747.1"/>
    <property type="molecule type" value="Genomic_DNA"/>
</dbReference>
<gene>
    <name evidence="1" type="ORF">G9Q97_07965</name>
</gene>